<dbReference type="EMBL" id="CAJVQB010010065">
    <property type="protein sequence ID" value="CAG8736264.1"/>
    <property type="molecule type" value="Genomic_DNA"/>
</dbReference>
<accession>A0ABN7V6R3</accession>
<sequence length="73" mass="8702">VWKSKRKGEFLQTYDRVNDQFRTSLIARIYGDTNMYEDLNHDNKMYVEKKLAVLEKRASKVVKDIIETSQMKS</sequence>
<keyword evidence="2" id="KW-1185">Reference proteome</keyword>
<reference evidence="1 2" key="1">
    <citation type="submission" date="2021-06" db="EMBL/GenBank/DDBJ databases">
        <authorList>
            <person name="Kallberg Y."/>
            <person name="Tangrot J."/>
            <person name="Rosling A."/>
        </authorList>
    </citation>
    <scope>NUCLEOTIDE SEQUENCE [LARGE SCALE GENOMIC DNA]</scope>
    <source>
        <strain evidence="1 2">120-4 pot B 10/14</strain>
    </source>
</reference>
<dbReference type="InterPro" id="IPR025332">
    <property type="entry name" value="DUF4238"/>
</dbReference>
<gene>
    <name evidence="1" type="ORF">GMARGA_LOCUS14896</name>
</gene>
<name>A0ABN7V6R3_GIGMA</name>
<evidence type="ECO:0000313" key="1">
    <source>
        <dbReference type="EMBL" id="CAG8736264.1"/>
    </source>
</evidence>
<dbReference type="Proteomes" id="UP000789901">
    <property type="component" value="Unassembled WGS sequence"/>
</dbReference>
<proteinExistence type="predicted"/>
<comment type="caution">
    <text evidence="1">The sequence shown here is derived from an EMBL/GenBank/DDBJ whole genome shotgun (WGS) entry which is preliminary data.</text>
</comment>
<protein>
    <submittedName>
        <fullName evidence="1">34531_t:CDS:1</fullName>
    </submittedName>
</protein>
<dbReference type="Pfam" id="PF14022">
    <property type="entry name" value="DUF4238"/>
    <property type="match status" value="1"/>
</dbReference>
<feature type="non-terminal residue" evidence="1">
    <location>
        <position position="1"/>
    </location>
</feature>
<organism evidence="1 2">
    <name type="scientific">Gigaspora margarita</name>
    <dbReference type="NCBI Taxonomy" id="4874"/>
    <lineage>
        <taxon>Eukaryota</taxon>
        <taxon>Fungi</taxon>
        <taxon>Fungi incertae sedis</taxon>
        <taxon>Mucoromycota</taxon>
        <taxon>Glomeromycotina</taxon>
        <taxon>Glomeromycetes</taxon>
        <taxon>Diversisporales</taxon>
        <taxon>Gigasporaceae</taxon>
        <taxon>Gigaspora</taxon>
    </lineage>
</organism>
<evidence type="ECO:0000313" key="2">
    <source>
        <dbReference type="Proteomes" id="UP000789901"/>
    </source>
</evidence>